<dbReference type="EMBL" id="JAULBC010000004">
    <property type="protein sequence ID" value="MEX6688487.1"/>
    <property type="molecule type" value="Genomic_DNA"/>
</dbReference>
<name>A0ABV3ZF22_9BACT</name>
<dbReference type="Gene3D" id="3.40.30.10">
    <property type="entry name" value="Glutaredoxin"/>
    <property type="match status" value="1"/>
</dbReference>
<evidence type="ECO:0000313" key="3">
    <source>
        <dbReference type="Proteomes" id="UP001560573"/>
    </source>
</evidence>
<sequence>MTNGKTVFFYAIITGVFLLLLVFGYKVYQIKTIKARVWQETKSLPDLPFYFPYGGNVFTNKPIIINYFSPECEHCQYMATQIVSHSTTLTSAHLLLITAANLTDAAGFMSTFKLDSLPFVTLGLDTNNVFFRKFGSNTVPSFYIYNAQHNLVRKIMGETKIENIIDAINAK</sequence>
<reference evidence="2 3" key="1">
    <citation type="submission" date="2023-07" db="EMBL/GenBank/DDBJ databases">
        <authorList>
            <person name="Lian W.-H."/>
        </authorList>
    </citation>
    <scope>NUCLEOTIDE SEQUENCE [LARGE SCALE GENOMIC DNA]</scope>
    <source>
        <strain evidence="2 3">SYSU DXS3180</strain>
    </source>
</reference>
<evidence type="ECO:0000313" key="2">
    <source>
        <dbReference type="EMBL" id="MEX6688487.1"/>
    </source>
</evidence>
<keyword evidence="1" id="KW-1133">Transmembrane helix</keyword>
<keyword evidence="1" id="KW-0812">Transmembrane</keyword>
<organism evidence="2 3">
    <name type="scientific">Danxiaibacter flavus</name>
    <dbReference type="NCBI Taxonomy" id="3049108"/>
    <lineage>
        <taxon>Bacteria</taxon>
        <taxon>Pseudomonadati</taxon>
        <taxon>Bacteroidota</taxon>
        <taxon>Chitinophagia</taxon>
        <taxon>Chitinophagales</taxon>
        <taxon>Chitinophagaceae</taxon>
        <taxon>Danxiaibacter</taxon>
    </lineage>
</organism>
<dbReference type="RefSeq" id="WP_369329897.1">
    <property type="nucleotide sequence ID" value="NZ_JAULBC010000004.1"/>
</dbReference>
<accession>A0ABV3ZF22</accession>
<gene>
    <name evidence="2" type="ORF">QTN47_13320</name>
</gene>
<dbReference type="InterPro" id="IPR036249">
    <property type="entry name" value="Thioredoxin-like_sf"/>
</dbReference>
<proteinExistence type="predicted"/>
<dbReference type="SUPFAM" id="SSF52833">
    <property type="entry name" value="Thioredoxin-like"/>
    <property type="match status" value="1"/>
</dbReference>
<keyword evidence="1" id="KW-0472">Membrane</keyword>
<keyword evidence="3" id="KW-1185">Reference proteome</keyword>
<evidence type="ECO:0000256" key="1">
    <source>
        <dbReference type="SAM" id="Phobius"/>
    </source>
</evidence>
<evidence type="ECO:0008006" key="4">
    <source>
        <dbReference type="Google" id="ProtNLM"/>
    </source>
</evidence>
<protein>
    <recommendedName>
        <fullName evidence="4">Thioredoxin domain-containing protein</fullName>
    </recommendedName>
</protein>
<comment type="caution">
    <text evidence="2">The sequence shown here is derived from an EMBL/GenBank/DDBJ whole genome shotgun (WGS) entry which is preliminary data.</text>
</comment>
<dbReference type="Proteomes" id="UP001560573">
    <property type="component" value="Unassembled WGS sequence"/>
</dbReference>
<feature type="transmembrane region" description="Helical" evidence="1">
    <location>
        <begin position="6"/>
        <end position="28"/>
    </location>
</feature>